<dbReference type="OrthoDB" id="9758229at2"/>
<dbReference type="AlphaFoldDB" id="A0A1B7L2S5"/>
<keyword evidence="1" id="KW-1133">Transmembrane helix</keyword>
<organism evidence="3 4">
    <name type="scientific">Mangrovibacter phragmitis</name>
    <dbReference type="NCBI Taxonomy" id="1691903"/>
    <lineage>
        <taxon>Bacteria</taxon>
        <taxon>Pseudomonadati</taxon>
        <taxon>Pseudomonadota</taxon>
        <taxon>Gammaproteobacteria</taxon>
        <taxon>Enterobacterales</taxon>
        <taxon>Enterobacteriaceae</taxon>
        <taxon>Mangrovibacter</taxon>
    </lineage>
</organism>
<keyword evidence="1" id="KW-0472">Membrane</keyword>
<dbReference type="STRING" id="1691903.A9B99_09410"/>
<dbReference type="RefSeq" id="WP_064598556.1">
    <property type="nucleotide sequence ID" value="NZ_LYRP01000022.1"/>
</dbReference>
<sequence length="1143" mass="128420">MLKKLACFTGWLLVICLSLLFCFTLGLWQNWSTPVIVLCWLLMLLITAVIWAGAQSLVSVFKGKKGQRFLRRYRLSRREGVLLSHWNPGASVIRRIRRKRTRLPWYILLGEQSGKSTLLASAGLPRFYDDGDNTVIGPTRTLRWWFFRNLCVLDLSSNFLKGSAPFHYAWGKIAHWCARMPAPAGMIVTIPMSALIEGDFNALHASARRQRALIEPLMRRFSSRLPLYVLVTQCDAFPGFSLWHNQLSPEQRQQTLGYNWRTPLPVDGQDEQTLQALFTALHHGMSQVRMSMGRPEHLSAQDYATLLDFPEAFGRLEPALRYALAALCEPNAYFSHTTLSGVWFGAAEIQADNTGRRESVFMHDLLTQHLHALSLHHHSSRWFFRSWSHIACRIVLGICACWIIVSAVFSTGRIRSDLEQLSPQALAAFLADEEKHSAFSLRYLPFSPLLNWQHTRAETRLLSQSDSLPRLAGTTLSAWQQRVLSAEPAEQRELILQLANALQIWQHMQDGAGLAVLEQLAPVDEALQPRTWLGERSLLERLAFERHYMQSPAGVQWYLTAQQLLISLVNHDPELEWLVAPGDALIPLQASAFWPSLPGDIALPGARTRSGKATLNEWVALLEHSAGQPLPLLQQAQARWQVERQDAWRQYLADISAHLVSPLPVMMPREALIAIGQNKSYAMNFATNAVEELSDIPTSLAQPWLVTLRQLQRLSHENDMATLLRRAAQTDNRMRQSLGSWLKGFPDVKPTWNLQQSEQAWRKWLDIRNKSVQDAVAQSQSGGRLTRGLFSGNEENDASNPLVELLPAMQVLQGHFSAGSDDTAVAAIWAIFEDDARRLLGNAMAHSACWLNSQWKTTVIRPLGNQAEVRSYADQQSLSHQIVSDFLSGPAKALLTLGPQGVDAAEYADMRVPLEDDFLYLVRHAFPAELFLDVPERATTREGDLRASLQAQVDDLVAQQRALEKDALKLQVTSHPATIPGGAAVMPTGTRLTLNCQKNSQQLTNMNFTERADFSWQPGQCNSVSLDINFPDFSVKYALTGDDAWPWFVQRFASGEAYFDSHEFGEDESLLNQLGIKQILVRLSVSDPYALDEGWQRWLELASYLSDAREQLANLDAHSARQQSRATLASPISALPGDIAQCL</sequence>
<dbReference type="EMBL" id="LYRP01000022">
    <property type="protein sequence ID" value="OAT76515.1"/>
    <property type="molecule type" value="Genomic_DNA"/>
</dbReference>
<reference evidence="4" key="1">
    <citation type="submission" date="2016-05" db="EMBL/GenBank/DDBJ databases">
        <authorList>
            <person name="Behera P."/>
            <person name="Vaishampayan P."/>
            <person name="Singh N."/>
            <person name="Raina V."/>
            <person name="Suar M."/>
            <person name="Pattnaik A."/>
            <person name="Rastogi G."/>
        </authorList>
    </citation>
    <scope>NUCLEOTIDE SEQUENCE [LARGE SCALE GENOMIC DNA]</scope>
    <source>
        <strain evidence="4">MP23</strain>
    </source>
</reference>
<evidence type="ECO:0000256" key="1">
    <source>
        <dbReference type="SAM" id="Phobius"/>
    </source>
</evidence>
<dbReference type="Pfam" id="PF14331">
    <property type="entry name" value="IcmF-related_N"/>
    <property type="match status" value="1"/>
</dbReference>
<evidence type="ECO:0000313" key="4">
    <source>
        <dbReference type="Proteomes" id="UP000078225"/>
    </source>
</evidence>
<feature type="transmembrane region" description="Helical" evidence="1">
    <location>
        <begin position="390"/>
        <end position="409"/>
    </location>
</feature>
<comment type="caution">
    <text evidence="3">The sequence shown here is derived from an EMBL/GenBank/DDBJ whole genome shotgun (WGS) entry which is preliminary data.</text>
</comment>
<name>A0A1B7L2S5_9ENTR</name>
<protein>
    <recommendedName>
        <fullName evidence="2">Type VI secretion system component TssM1 N-terminal domain-containing protein</fullName>
    </recommendedName>
</protein>
<feature type="domain" description="Type VI secretion system component TssM1 N-terminal" evidence="2">
    <location>
        <begin position="185"/>
        <end position="354"/>
    </location>
</feature>
<keyword evidence="4" id="KW-1185">Reference proteome</keyword>
<keyword evidence="1" id="KW-0812">Transmembrane</keyword>
<dbReference type="PANTHER" id="PTHR36153">
    <property type="entry name" value="INNER MEMBRANE PROTEIN-RELATED"/>
    <property type="match status" value="1"/>
</dbReference>
<evidence type="ECO:0000313" key="3">
    <source>
        <dbReference type="EMBL" id="OAT76515.1"/>
    </source>
</evidence>
<accession>A0A1B7L2S5</accession>
<proteinExistence type="predicted"/>
<dbReference type="Proteomes" id="UP000078225">
    <property type="component" value="Unassembled WGS sequence"/>
</dbReference>
<evidence type="ECO:0000259" key="2">
    <source>
        <dbReference type="Pfam" id="PF14331"/>
    </source>
</evidence>
<feature type="transmembrane region" description="Helical" evidence="1">
    <location>
        <begin position="7"/>
        <end position="29"/>
    </location>
</feature>
<dbReference type="InterPro" id="IPR053156">
    <property type="entry name" value="T6SS_TssM-like"/>
</dbReference>
<dbReference type="PANTHER" id="PTHR36153:SF1">
    <property type="entry name" value="TYPE VI SECRETION SYSTEM COMPONENT TSSM1"/>
    <property type="match status" value="1"/>
</dbReference>
<dbReference type="InterPro" id="IPR025743">
    <property type="entry name" value="TssM1_N"/>
</dbReference>
<feature type="transmembrane region" description="Helical" evidence="1">
    <location>
        <begin position="35"/>
        <end position="61"/>
    </location>
</feature>
<gene>
    <name evidence="3" type="ORF">A9B99_09410</name>
</gene>